<sequence>MSLGGELTEGQMTGPCYVDRQKFVLPAIPTMTESELLKVSLVCAAFIAATLLWVFGSKQTAVPRKAARAFSIAVRIVLVHGAVVGFFYGLDGVAIDTLLKWLPVGVVLLLLTKPKCIELLGHFFPFDGVLGVAFAAAISFTVFMPLYLLKQFVLGFPDKPHWDRAQKQMREPPEQQLPTKTLPDFPPAGTVGVVSAALRPMGMVEIEGTAFPARHPGNQLLAVGTSVLTCGAQNGTLLVKESDAV</sequence>
<dbReference type="InterPro" id="IPR012340">
    <property type="entry name" value="NA-bd_OB-fold"/>
</dbReference>
<feature type="transmembrane region" description="Helical" evidence="1">
    <location>
        <begin position="67"/>
        <end position="87"/>
    </location>
</feature>
<dbReference type="Gene3D" id="2.40.50.140">
    <property type="entry name" value="Nucleic acid-binding proteins"/>
    <property type="match status" value="1"/>
</dbReference>
<name>A0A1P8WMT1_9PLAN</name>
<keyword evidence="1" id="KW-0812">Transmembrane</keyword>
<evidence type="ECO:0000313" key="3">
    <source>
        <dbReference type="Proteomes" id="UP000187735"/>
    </source>
</evidence>
<dbReference type="AlphaFoldDB" id="A0A1P8WMT1"/>
<evidence type="ECO:0000256" key="1">
    <source>
        <dbReference type="SAM" id="Phobius"/>
    </source>
</evidence>
<keyword evidence="1" id="KW-0472">Membrane</keyword>
<reference evidence="2 3" key="1">
    <citation type="journal article" date="2016" name="Front. Microbiol.">
        <title>Fuerstia marisgermanicae gen. nov., sp. nov., an Unusual Member of the Phylum Planctomycetes from the German Wadden Sea.</title>
        <authorList>
            <person name="Kohn T."/>
            <person name="Heuer A."/>
            <person name="Jogler M."/>
            <person name="Vollmers J."/>
            <person name="Boedeker C."/>
            <person name="Bunk B."/>
            <person name="Rast P."/>
            <person name="Borchert D."/>
            <person name="Glockner I."/>
            <person name="Freese H.M."/>
            <person name="Klenk H.P."/>
            <person name="Overmann J."/>
            <person name="Kaster A.K."/>
            <person name="Rohde M."/>
            <person name="Wiegand S."/>
            <person name="Jogler C."/>
        </authorList>
    </citation>
    <scope>NUCLEOTIDE SEQUENCE [LARGE SCALE GENOMIC DNA]</scope>
    <source>
        <strain evidence="2 3">NH11</strain>
    </source>
</reference>
<dbReference type="Proteomes" id="UP000187735">
    <property type="component" value="Chromosome"/>
</dbReference>
<feature type="transmembrane region" description="Helical" evidence="1">
    <location>
        <begin position="36"/>
        <end position="55"/>
    </location>
</feature>
<organism evidence="2 3">
    <name type="scientific">Fuerstiella marisgermanici</name>
    <dbReference type="NCBI Taxonomy" id="1891926"/>
    <lineage>
        <taxon>Bacteria</taxon>
        <taxon>Pseudomonadati</taxon>
        <taxon>Planctomycetota</taxon>
        <taxon>Planctomycetia</taxon>
        <taxon>Planctomycetales</taxon>
        <taxon>Planctomycetaceae</taxon>
        <taxon>Fuerstiella</taxon>
    </lineage>
</organism>
<dbReference type="EMBL" id="CP017641">
    <property type="protein sequence ID" value="APZ95375.1"/>
    <property type="molecule type" value="Genomic_DNA"/>
</dbReference>
<accession>A0A1P8WMT1</accession>
<gene>
    <name evidence="2" type="ORF">Fuma_05033</name>
</gene>
<dbReference type="KEGG" id="fmr:Fuma_05033"/>
<keyword evidence="1" id="KW-1133">Transmembrane helix</keyword>
<evidence type="ECO:0008006" key="4">
    <source>
        <dbReference type="Google" id="ProtNLM"/>
    </source>
</evidence>
<proteinExistence type="predicted"/>
<dbReference type="STRING" id="1891926.Fuma_05033"/>
<keyword evidence="3" id="KW-1185">Reference proteome</keyword>
<evidence type="ECO:0000313" key="2">
    <source>
        <dbReference type="EMBL" id="APZ95375.1"/>
    </source>
</evidence>
<feature type="transmembrane region" description="Helical" evidence="1">
    <location>
        <begin position="123"/>
        <end position="149"/>
    </location>
</feature>
<protein>
    <recommendedName>
        <fullName evidence="4">NfeD-like C-terminal domain-containing protein</fullName>
    </recommendedName>
</protein>